<feature type="region of interest" description="Disordered" evidence="5">
    <location>
        <begin position="943"/>
        <end position="965"/>
    </location>
</feature>
<dbReference type="SMART" id="SM00240">
    <property type="entry name" value="FHA"/>
    <property type="match status" value="1"/>
</dbReference>
<evidence type="ECO:0000256" key="3">
    <source>
        <dbReference type="ARBA" id="ARBA00022840"/>
    </source>
</evidence>
<dbReference type="SMART" id="SM00382">
    <property type="entry name" value="AAA"/>
    <property type="match status" value="2"/>
</dbReference>
<evidence type="ECO:0000313" key="9">
    <source>
        <dbReference type="EMBL" id="GAA4429382.1"/>
    </source>
</evidence>
<dbReference type="SUPFAM" id="SSF52540">
    <property type="entry name" value="P-loop containing nucleoside triphosphate hydrolases"/>
    <property type="match status" value="2"/>
</dbReference>
<dbReference type="InterPro" id="IPR000253">
    <property type="entry name" value="FHA_dom"/>
</dbReference>
<evidence type="ECO:0000256" key="5">
    <source>
        <dbReference type="SAM" id="MobiDB-lite"/>
    </source>
</evidence>
<evidence type="ECO:0000256" key="6">
    <source>
        <dbReference type="SAM" id="Phobius"/>
    </source>
</evidence>
<evidence type="ECO:0000313" key="10">
    <source>
        <dbReference type="Proteomes" id="UP001500622"/>
    </source>
</evidence>
<keyword evidence="2 4" id="KW-0547">Nucleotide-binding</keyword>
<protein>
    <submittedName>
        <fullName evidence="9">FtsK/SpoIIIE domain-containing protein</fullName>
    </submittedName>
</protein>
<evidence type="ECO:0000256" key="2">
    <source>
        <dbReference type="ARBA" id="ARBA00022741"/>
    </source>
</evidence>
<feature type="domain" description="FtsK" evidence="8">
    <location>
        <begin position="696"/>
        <end position="884"/>
    </location>
</feature>
<dbReference type="InterPro" id="IPR002543">
    <property type="entry name" value="FtsK_dom"/>
</dbReference>
<dbReference type="CDD" id="cd00060">
    <property type="entry name" value="FHA"/>
    <property type="match status" value="1"/>
</dbReference>
<dbReference type="InterPro" id="IPR050206">
    <property type="entry name" value="FtsK/SpoIIIE/SftA"/>
</dbReference>
<keyword evidence="6" id="KW-0472">Membrane</keyword>
<dbReference type="Pfam" id="PF16697">
    <property type="entry name" value="Yop-YscD_cpl"/>
    <property type="match status" value="1"/>
</dbReference>
<dbReference type="PANTHER" id="PTHR22683:SF1">
    <property type="entry name" value="TYPE VII SECRETION SYSTEM PROTEIN ESSC"/>
    <property type="match status" value="1"/>
</dbReference>
<dbReference type="InterPro" id="IPR032030">
    <property type="entry name" value="YscD_cytoplasmic_dom"/>
</dbReference>
<dbReference type="Pfam" id="PF01580">
    <property type="entry name" value="FtsK_SpoIIIE"/>
    <property type="match status" value="2"/>
</dbReference>
<comment type="caution">
    <text evidence="9">The sequence shown here is derived from an EMBL/GenBank/DDBJ whole genome shotgun (WGS) entry which is preliminary data.</text>
</comment>
<reference evidence="10" key="1">
    <citation type="journal article" date="2019" name="Int. J. Syst. Evol. Microbiol.">
        <title>The Global Catalogue of Microorganisms (GCM) 10K type strain sequencing project: providing services to taxonomists for standard genome sequencing and annotation.</title>
        <authorList>
            <consortium name="The Broad Institute Genomics Platform"/>
            <consortium name="The Broad Institute Genome Sequencing Center for Infectious Disease"/>
            <person name="Wu L."/>
            <person name="Ma J."/>
        </authorList>
    </citation>
    <scope>NUCLEOTIDE SEQUENCE [LARGE SCALE GENOMIC DNA]</scope>
    <source>
        <strain evidence="10">JCM 17810</strain>
    </source>
</reference>
<feature type="domain" description="FtsK" evidence="8">
    <location>
        <begin position="1023"/>
        <end position="1213"/>
    </location>
</feature>
<keyword evidence="6" id="KW-0812">Transmembrane</keyword>
<dbReference type="Gene3D" id="3.40.50.300">
    <property type="entry name" value="P-loop containing nucleotide triphosphate hydrolases"/>
    <property type="match status" value="3"/>
</dbReference>
<keyword evidence="6" id="KW-1133">Transmembrane helix</keyword>
<evidence type="ECO:0000256" key="1">
    <source>
        <dbReference type="ARBA" id="ARBA00022553"/>
    </source>
</evidence>
<dbReference type="Gene3D" id="2.60.200.20">
    <property type="match status" value="1"/>
</dbReference>
<dbReference type="SUPFAM" id="SSF49879">
    <property type="entry name" value="SMAD/FHA domain"/>
    <property type="match status" value="1"/>
</dbReference>
<dbReference type="InterPro" id="IPR027417">
    <property type="entry name" value="P-loop_NTPase"/>
</dbReference>
<feature type="binding site" evidence="4">
    <location>
        <begin position="714"/>
        <end position="721"/>
    </location>
    <ligand>
        <name>ATP</name>
        <dbReference type="ChEBI" id="CHEBI:30616"/>
    </ligand>
</feature>
<proteinExistence type="predicted"/>
<keyword evidence="3 4" id="KW-0067">ATP-binding</keyword>
<keyword evidence="1" id="KW-0597">Phosphoprotein</keyword>
<dbReference type="InterPro" id="IPR008984">
    <property type="entry name" value="SMAD_FHA_dom_sf"/>
</dbReference>
<dbReference type="PROSITE" id="PS50006">
    <property type="entry name" value="FHA_DOMAIN"/>
    <property type="match status" value="1"/>
</dbReference>
<dbReference type="RefSeq" id="WP_345217236.1">
    <property type="nucleotide sequence ID" value="NZ_BAABGN010000012.1"/>
</dbReference>
<feature type="compositionally biased region" description="Basic and acidic residues" evidence="5">
    <location>
        <begin position="1506"/>
        <end position="1516"/>
    </location>
</feature>
<feature type="domain" description="FHA" evidence="7">
    <location>
        <begin position="126"/>
        <end position="174"/>
    </location>
</feature>
<evidence type="ECO:0000259" key="8">
    <source>
        <dbReference type="PROSITE" id="PS50901"/>
    </source>
</evidence>
<dbReference type="CDD" id="cd01127">
    <property type="entry name" value="TrwB_TraG_TraD_VirD4"/>
    <property type="match status" value="1"/>
</dbReference>
<gene>
    <name evidence="9" type="ORF">GCM10023169_31690</name>
</gene>
<feature type="region of interest" description="Disordered" evidence="5">
    <location>
        <begin position="1497"/>
        <end position="1525"/>
    </location>
</feature>
<organism evidence="9 10">
    <name type="scientific">Georgenia halophila</name>
    <dbReference type="NCBI Taxonomy" id="620889"/>
    <lineage>
        <taxon>Bacteria</taxon>
        <taxon>Bacillati</taxon>
        <taxon>Actinomycetota</taxon>
        <taxon>Actinomycetes</taxon>
        <taxon>Micrococcales</taxon>
        <taxon>Bogoriellaceae</taxon>
        <taxon>Georgenia</taxon>
    </lineage>
</organism>
<dbReference type="InterPro" id="IPR003593">
    <property type="entry name" value="AAA+_ATPase"/>
</dbReference>
<dbReference type="PROSITE" id="PS50901">
    <property type="entry name" value="FTSK"/>
    <property type="match status" value="2"/>
</dbReference>
<name>A0ABP8LI73_9MICO</name>
<keyword evidence="10" id="KW-1185">Reference proteome</keyword>
<dbReference type="PANTHER" id="PTHR22683">
    <property type="entry name" value="SPORULATION PROTEIN RELATED"/>
    <property type="match status" value="1"/>
</dbReference>
<feature type="transmembrane region" description="Helical" evidence="6">
    <location>
        <begin position="245"/>
        <end position="264"/>
    </location>
</feature>
<evidence type="ECO:0000256" key="4">
    <source>
        <dbReference type="PROSITE-ProRule" id="PRU00289"/>
    </source>
</evidence>
<dbReference type="EMBL" id="BAABGN010000012">
    <property type="protein sequence ID" value="GAA4429382.1"/>
    <property type="molecule type" value="Genomic_DNA"/>
</dbReference>
<sequence>MKVKLTLHRDGAAPADIVVTADSTATAADVARHIADADPARTVLAGQGDVLTLAVAPPTAERFEPLHPDVPIGEAPIGSGFAAALLNLGHQSSPAVPAGSRDAVGVLVATEGPLRGQEFPLTMGHASIGRNSDNDIVLADPMVSKRHARIELGGYVELVDLNSANGVLVDGTPVQRVRIVPGEPFVIGGTTLVLYLASDFDGSAEDPVLERGGGLLFNRSPRVEVRYPGVEHPPPRMPTEMLNKLFPWTMMVSPIIMAGAIFAITGRERALLLIIMTPMMALANFVNQRRQAGNKQNHEVQLFERQFENLEETFFRAKPEEEQARNEEVPPVAEVFEHAMRLGPMLWTRRPEHWNFLAVRLGTSRAESRNSIREQDSQDGLPEYIERVQRLQERYRYVDDVPVLESLPAAGSLGVAGPTGPAADAMRGLAVQLFGLHAPNEVVTVAFADADWTSELEWIKWLPHTTSETSMFKDLPLADSAPTANALLSSLEEYVLRAGSSPQHRGPLGEEWNPMRYGTNVRRAGEETSSKVRISVVVFITNDAPVDRARLTQVLERGADVGVHAVFVSPTIESLPAACRSFVDVTGGLDDAQVGIVRTGDRYENVRVEGVSNAYMHTFAKRLAPVVDASTVVHDASDIPNAVMFLSLVGREVAEDPNAVVDRWRQNNTIIDRSDAPRPRLKKAGNLRAIVGQGASDAMTLDLRTQGPHALVGGTTGAGKSEFLQAWVLGIASAHSPDRVTFLFVDYKGGSAFADCVELPHCVGLVTDLSQHLVRRALTSLRAELHYREHLFNRKKAKDLLELEKRQDPECPPALVLVIDEFAALAGEVPEFVDGVVDIAQRGRSLGIHLIMATQRPAGVIKDNLRANTNLRVALRMADESDSKDVVDDPVAATFPPSIPGRAIAKTGPGRLVPFQSAFAGGWTREAVVTADVKAAELRFGSTVEWEPDRPPEADSEDDDLGPNDQKRVVNTLIRAADVADLPVPRRPWLDDLPDVVDLRDLRGEGDGRILLGLADLPERQRQDPAYFLPDRDGSLVVFGTSGSGKSTLLKTIATAAGMRPDLGTAEVYGLDFASGALGVITRLPQVGSIIDGDDAERIQRLLRTLGRELDRRSEAFSAANAANLTEYRELIDPNLPRIILLIDNYPEFKKEWEISSARAPFYQVFMRILGEGRPLGVHAVITADRGGAVPTAVAANISRRIVLRLSDPNQYTLLGAPKDVLDEQSVPGRAVVDKNEVQTAVLGGTTNVAEQSKALDELAGKLRAGGVPEVPEVGALPTRIECAELPDSVDGQPVFGIADDTLAPRGFDPVGSFTITGPPQSGTTNALKALVTAMERFDPDIKLFHFGSRRAQLKDFREWVRSAVRPDDEKALATELAEIVADESVPGRIMIVVEDVPHLADGAADRPMRALLQAVNNSDHLLVGESDISRAGGGSGVLGEWKAGRQGIALKPDTYDGDSLFKVPFGRVKRTDFPDGRGIFVQAGRSVTMQVPLAADGPPIRRRQERSVADGRPDEIVAPAGHGG</sequence>
<feature type="binding site" evidence="4">
    <location>
        <begin position="1040"/>
        <end position="1047"/>
    </location>
    <ligand>
        <name>ATP</name>
        <dbReference type="ChEBI" id="CHEBI:30616"/>
    </ligand>
</feature>
<accession>A0ABP8LI73</accession>
<dbReference type="Proteomes" id="UP001500622">
    <property type="component" value="Unassembled WGS sequence"/>
</dbReference>
<evidence type="ECO:0000259" key="7">
    <source>
        <dbReference type="PROSITE" id="PS50006"/>
    </source>
</evidence>